<dbReference type="Pfam" id="PF03830">
    <property type="entry name" value="PTSIIB_sorb"/>
    <property type="match status" value="1"/>
</dbReference>
<dbReference type="RefSeq" id="WP_156625594.1">
    <property type="nucleotide sequence ID" value="NZ_CACRTO010000008.1"/>
</dbReference>
<reference evidence="9" key="1">
    <citation type="submission" date="2019-11" db="EMBL/GenBank/DDBJ databases">
        <authorList>
            <person name="Feng L."/>
        </authorList>
    </citation>
    <scope>NUCLEOTIDE SEQUENCE</scope>
    <source>
        <strain evidence="9">CTertiumLFYP3</strain>
    </source>
</reference>
<comment type="subcellular location">
    <subcellularLocation>
        <location evidence="1">Cytoplasm</location>
    </subcellularLocation>
</comment>
<dbReference type="GO" id="GO:0005737">
    <property type="term" value="C:cytoplasm"/>
    <property type="evidence" value="ECO:0007669"/>
    <property type="project" value="UniProtKB-SubCell"/>
</dbReference>
<keyword evidence="2" id="KW-0813">Transport</keyword>
<dbReference type="AlphaFoldDB" id="A0A6N3ANK6"/>
<evidence type="ECO:0000256" key="3">
    <source>
        <dbReference type="ARBA" id="ARBA00022490"/>
    </source>
</evidence>
<name>A0A6N3ANK6_9CLOT</name>
<evidence type="ECO:0000256" key="1">
    <source>
        <dbReference type="ARBA" id="ARBA00004496"/>
    </source>
</evidence>
<dbReference type="InterPro" id="IPR036667">
    <property type="entry name" value="PTS_IIB_sorbose-sp_sf"/>
</dbReference>
<dbReference type="Gene3D" id="3.40.35.10">
    <property type="entry name" value="Phosphotransferase system, sorbose subfamily IIB component"/>
    <property type="match status" value="1"/>
</dbReference>
<dbReference type="InterPro" id="IPR004720">
    <property type="entry name" value="PTS_IIB_sorbose-sp"/>
</dbReference>
<evidence type="ECO:0000313" key="9">
    <source>
        <dbReference type="EMBL" id="VYT94175.1"/>
    </source>
</evidence>
<accession>A0A6N3ANK6</accession>
<evidence type="ECO:0000256" key="5">
    <source>
        <dbReference type="ARBA" id="ARBA00022679"/>
    </source>
</evidence>
<evidence type="ECO:0000256" key="7">
    <source>
        <dbReference type="ARBA" id="ARBA00022777"/>
    </source>
</evidence>
<feature type="domain" description="PTS EIIB type-4" evidence="8">
    <location>
        <begin position="1"/>
        <end position="136"/>
    </location>
</feature>
<evidence type="ECO:0000256" key="4">
    <source>
        <dbReference type="ARBA" id="ARBA00022597"/>
    </source>
</evidence>
<dbReference type="PROSITE" id="PS51101">
    <property type="entry name" value="PTS_EIIB_TYPE_4"/>
    <property type="match status" value="1"/>
</dbReference>
<dbReference type="GO" id="GO:0016301">
    <property type="term" value="F:kinase activity"/>
    <property type="evidence" value="ECO:0007669"/>
    <property type="project" value="UniProtKB-KW"/>
</dbReference>
<gene>
    <name evidence="9" type="primary">manX_3</name>
    <name evidence="9" type="ORF">CTLFYP3_01067</name>
</gene>
<evidence type="ECO:0000259" key="8">
    <source>
        <dbReference type="PROSITE" id="PS51101"/>
    </source>
</evidence>
<keyword evidence="6" id="KW-0598">Phosphotransferase system</keyword>
<dbReference type="SUPFAM" id="SSF52728">
    <property type="entry name" value="PTS IIb component"/>
    <property type="match status" value="1"/>
</dbReference>
<dbReference type="EMBL" id="CACRTO010000008">
    <property type="protein sequence ID" value="VYT94175.1"/>
    <property type="molecule type" value="Genomic_DNA"/>
</dbReference>
<keyword evidence="7" id="KW-0418">Kinase</keyword>
<proteinExistence type="predicted"/>
<evidence type="ECO:0000256" key="2">
    <source>
        <dbReference type="ARBA" id="ARBA00022448"/>
    </source>
</evidence>
<dbReference type="GO" id="GO:0009401">
    <property type="term" value="P:phosphoenolpyruvate-dependent sugar phosphotransferase system"/>
    <property type="evidence" value="ECO:0007669"/>
    <property type="project" value="UniProtKB-KW"/>
</dbReference>
<keyword evidence="5" id="KW-0808">Transferase</keyword>
<evidence type="ECO:0000256" key="6">
    <source>
        <dbReference type="ARBA" id="ARBA00022683"/>
    </source>
</evidence>
<keyword evidence="4" id="KW-0762">Sugar transport</keyword>
<keyword evidence="3" id="KW-0963">Cytoplasm</keyword>
<dbReference type="GO" id="GO:0008982">
    <property type="term" value="F:protein-N(PI)-phosphohistidine-sugar phosphotransferase activity"/>
    <property type="evidence" value="ECO:0007669"/>
    <property type="project" value="InterPro"/>
</dbReference>
<protein>
    <submittedName>
        <fullName evidence="9">PTS system mannose-specific EIIAB component</fullName>
    </submittedName>
</protein>
<organism evidence="9">
    <name type="scientific">Clostridium tertium</name>
    <dbReference type="NCBI Taxonomy" id="1559"/>
    <lineage>
        <taxon>Bacteria</taxon>
        <taxon>Bacillati</taxon>
        <taxon>Bacillota</taxon>
        <taxon>Clostridia</taxon>
        <taxon>Eubacteriales</taxon>
        <taxon>Clostridiaceae</taxon>
        <taxon>Clostridium</taxon>
    </lineage>
</organism>
<sequence length="136" mass="15725">MKHILLTRVDDRLIHGQVMTAWVKHTKCNEIIIVDDNVYKDEFLKVIFKAAVPTGIKIHRCNISEAIEYICIDDSKRLMILVKNPFTIYKLIELSIKLGEIIIGGISTRKDWAHLYKNISAYTEECDILKKLLIVV</sequence>